<dbReference type="GeneTree" id="ENSGT00940000174974"/>
<dbReference type="Ensembl" id="ENSHHUT00000007757.1">
    <property type="protein sequence ID" value="ENSHHUP00000007528.1"/>
    <property type="gene ID" value="ENSHHUG00000004619.1"/>
</dbReference>
<sequence length="128" mass="14979">MDLRLLSRIDEELDSSEVAVLCFLFRDVPNRKRLQTCRMGVLFLRLQEKGSRRYRLEDHYFLSQLLDVIGRLDLPALSQYREMMLYRVSEDVTQENVTKKFLLSNKLLRGRLDLFTNTSSNGGSSPTM</sequence>
<reference evidence="2" key="2">
    <citation type="submission" date="2025-08" db="UniProtKB">
        <authorList>
            <consortium name="Ensembl"/>
        </authorList>
    </citation>
    <scope>IDENTIFICATION</scope>
</reference>
<dbReference type="SUPFAM" id="SSF47986">
    <property type="entry name" value="DEATH domain"/>
    <property type="match status" value="1"/>
</dbReference>
<evidence type="ECO:0000313" key="2">
    <source>
        <dbReference type="Ensembl" id="ENSHHUP00000007528.1"/>
    </source>
</evidence>
<dbReference type="InterPro" id="IPR001875">
    <property type="entry name" value="DED_dom"/>
</dbReference>
<name>A0A4W5JR68_9TELE</name>
<dbReference type="Proteomes" id="UP000314982">
    <property type="component" value="Unassembled WGS sequence"/>
</dbReference>
<keyword evidence="3" id="KW-1185">Reference proteome</keyword>
<feature type="domain" description="DED" evidence="1">
    <location>
        <begin position="1"/>
        <end position="74"/>
    </location>
</feature>
<dbReference type="GO" id="GO:0042981">
    <property type="term" value="P:regulation of apoptotic process"/>
    <property type="evidence" value="ECO:0007669"/>
    <property type="project" value="InterPro"/>
</dbReference>
<organism evidence="2 3">
    <name type="scientific">Hucho hucho</name>
    <name type="common">huchen</name>
    <dbReference type="NCBI Taxonomy" id="62062"/>
    <lineage>
        <taxon>Eukaryota</taxon>
        <taxon>Metazoa</taxon>
        <taxon>Chordata</taxon>
        <taxon>Craniata</taxon>
        <taxon>Vertebrata</taxon>
        <taxon>Euteleostomi</taxon>
        <taxon>Actinopterygii</taxon>
        <taxon>Neopterygii</taxon>
        <taxon>Teleostei</taxon>
        <taxon>Protacanthopterygii</taxon>
        <taxon>Salmoniformes</taxon>
        <taxon>Salmonidae</taxon>
        <taxon>Salmoninae</taxon>
        <taxon>Hucho</taxon>
    </lineage>
</organism>
<dbReference type="AlphaFoldDB" id="A0A4W5JR68"/>
<dbReference type="InterPro" id="IPR011029">
    <property type="entry name" value="DEATH-like_dom_sf"/>
</dbReference>
<dbReference type="Gene3D" id="1.10.533.10">
    <property type="entry name" value="Death Domain, Fas"/>
    <property type="match status" value="1"/>
</dbReference>
<evidence type="ECO:0000313" key="3">
    <source>
        <dbReference type="Proteomes" id="UP000314982"/>
    </source>
</evidence>
<dbReference type="PROSITE" id="PS50168">
    <property type="entry name" value="DED"/>
    <property type="match status" value="1"/>
</dbReference>
<reference evidence="2" key="3">
    <citation type="submission" date="2025-09" db="UniProtKB">
        <authorList>
            <consortium name="Ensembl"/>
        </authorList>
    </citation>
    <scope>IDENTIFICATION</scope>
</reference>
<dbReference type="STRING" id="62062.ENSHHUP00000007528"/>
<reference evidence="3" key="1">
    <citation type="submission" date="2018-06" db="EMBL/GenBank/DDBJ databases">
        <title>Genome assembly of Danube salmon.</title>
        <authorList>
            <person name="Macqueen D.J."/>
            <person name="Gundappa M.K."/>
        </authorList>
    </citation>
    <scope>NUCLEOTIDE SEQUENCE [LARGE SCALE GENOMIC DNA]</scope>
</reference>
<evidence type="ECO:0000259" key="1">
    <source>
        <dbReference type="PROSITE" id="PS50168"/>
    </source>
</evidence>
<accession>A0A4W5JR68</accession>
<proteinExistence type="predicted"/>
<protein>
    <recommendedName>
        <fullName evidence="1">DED domain-containing protein</fullName>
    </recommendedName>
</protein>